<dbReference type="InterPro" id="IPR030390">
    <property type="entry name" value="MeTrfase_TrmA_AS"/>
</dbReference>
<feature type="active site" evidence="7">
    <location>
        <position position="320"/>
    </location>
</feature>
<reference evidence="9" key="1">
    <citation type="journal article" date="2019" name="Int. J. Syst. Evol. Microbiol.">
        <title>The Global Catalogue of Microorganisms (GCM) 10K type strain sequencing project: providing services to taxonomists for standard genome sequencing and annotation.</title>
        <authorList>
            <consortium name="The Broad Institute Genomics Platform"/>
            <consortium name="The Broad Institute Genome Sequencing Center for Infectious Disease"/>
            <person name="Wu L."/>
            <person name="Ma J."/>
        </authorList>
    </citation>
    <scope>NUCLEOTIDE SEQUENCE [LARGE SCALE GENOMIC DNA]</scope>
    <source>
        <strain evidence="9">JCM 17551</strain>
    </source>
</reference>
<organism evidence="8 9">
    <name type="scientific">Litoribacillus peritrichatus</name>
    <dbReference type="NCBI Taxonomy" id="718191"/>
    <lineage>
        <taxon>Bacteria</taxon>
        <taxon>Pseudomonadati</taxon>
        <taxon>Pseudomonadota</taxon>
        <taxon>Gammaproteobacteria</taxon>
        <taxon>Oceanospirillales</taxon>
        <taxon>Oceanospirillaceae</taxon>
        <taxon>Litoribacillus</taxon>
    </lineage>
</organism>
<keyword evidence="1 5" id="KW-0489">Methyltransferase</keyword>
<dbReference type="InterPro" id="IPR010280">
    <property type="entry name" value="U5_MeTrfase_fam"/>
</dbReference>
<keyword evidence="3 5" id="KW-0949">S-adenosyl-L-methionine</keyword>
<evidence type="ECO:0000256" key="1">
    <source>
        <dbReference type="ARBA" id="ARBA00022603"/>
    </source>
</evidence>
<evidence type="ECO:0000256" key="7">
    <source>
        <dbReference type="PROSITE-ProRule" id="PRU10015"/>
    </source>
</evidence>
<feature type="binding site" evidence="5 6">
    <location>
        <position position="295"/>
    </location>
    <ligand>
        <name>S-adenosyl-L-methionine</name>
        <dbReference type="ChEBI" id="CHEBI:59789"/>
    </ligand>
</feature>
<dbReference type="PROSITE" id="PS51687">
    <property type="entry name" value="SAM_MT_RNA_M5U"/>
    <property type="match status" value="1"/>
</dbReference>
<dbReference type="SUPFAM" id="SSF53335">
    <property type="entry name" value="S-adenosyl-L-methionine-dependent methyltransferases"/>
    <property type="match status" value="1"/>
</dbReference>
<evidence type="ECO:0000256" key="4">
    <source>
        <dbReference type="ARBA" id="ARBA00022694"/>
    </source>
</evidence>
<comment type="catalytic activity">
    <reaction evidence="5">
        <text>uridine(54) in tRNA + S-adenosyl-L-methionine = 5-methyluridine(54) in tRNA + S-adenosyl-L-homocysteine + H(+)</text>
        <dbReference type="Rhea" id="RHEA:42712"/>
        <dbReference type="Rhea" id="RHEA-COMP:10167"/>
        <dbReference type="Rhea" id="RHEA-COMP:10193"/>
        <dbReference type="ChEBI" id="CHEBI:15378"/>
        <dbReference type="ChEBI" id="CHEBI:57856"/>
        <dbReference type="ChEBI" id="CHEBI:59789"/>
        <dbReference type="ChEBI" id="CHEBI:65315"/>
        <dbReference type="ChEBI" id="CHEBI:74447"/>
        <dbReference type="EC" id="2.1.1.35"/>
    </reaction>
</comment>
<comment type="function">
    <text evidence="5">Dual-specificity methyltransferase that catalyzes the formation of 5-methyluridine at position 54 (m5U54) in all tRNAs, and that of position 341 (m5U341) in tmRNA (transfer-mRNA).</text>
</comment>
<feature type="binding site" evidence="5">
    <location>
        <position position="219"/>
    </location>
    <ligand>
        <name>S-adenosyl-L-methionine</name>
        <dbReference type="ChEBI" id="CHEBI:59789"/>
    </ligand>
</feature>
<evidence type="ECO:0000313" key="8">
    <source>
        <dbReference type="EMBL" id="GAA3920066.1"/>
    </source>
</evidence>
<keyword evidence="4 5" id="KW-0819">tRNA processing</keyword>
<feature type="active site" description="Proton acceptor" evidence="5">
    <location>
        <position position="354"/>
    </location>
</feature>
<dbReference type="HAMAP" id="MF_01011">
    <property type="entry name" value="RNA_methyltr_TrmA"/>
    <property type="match status" value="1"/>
</dbReference>
<accession>A0ABP7MCX4</accession>
<name>A0ABP7MCX4_9GAMM</name>
<dbReference type="Proteomes" id="UP001501565">
    <property type="component" value="Unassembled WGS sequence"/>
</dbReference>
<dbReference type="Gene3D" id="3.40.50.150">
    <property type="entry name" value="Vaccinia Virus protein VP39"/>
    <property type="match status" value="1"/>
</dbReference>
<comment type="similarity">
    <text evidence="5">Belongs to the class I-like SAM-binding methyltransferase superfamily. RNA M5U methyltransferase family. TrmA subfamily.</text>
</comment>
<keyword evidence="2 5" id="KW-0808">Transferase</keyword>
<dbReference type="EMBL" id="BAABBN010000004">
    <property type="protein sequence ID" value="GAA3920066.1"/>
    <property type="molecule type" value="Genomic_DNA"/>
</dbReference>
<evidence type="ECO:0000256" key="6">
    <source>
        <dbReference type="PROSITE-ProRule" id="PRU01024"/>
    </source>
</evidence>
<dbReference type="PANTHER" id="PTHR47790">
    <property type="entry name" value="TRNA/TMRNA (URACIL-C(5))-METHYLTRANSFERASE"/>
    <property type="match status" value="1"/>
</dbReference>
<feature type="binding site" evidence="5 6">
    <location>
        <position position="186"/>
    </location>
    <ligand>
        <name>S-adenosyl-L-methionine</name>
        <dbReference type="ChEBI" id="CHEBI:59789"/>
    </ligand>
</feature>
<dbReference type="PANTHER" id="PTHR47790:SF2">
    <property type="entry name" value="TRNA_TMRNA (URACIL-C(5))-METHYLTRANSFERASE"/>
    <property type="match status" value="1"/>
</dbReference>
<sequence>MPTSAVKPENYDQLLEEKVSQVRALFEPLYSGTFDVARSEKTGFRMRAEFKVWHEGDDLYYVMYKKGESKQPYRIDEFLIADKQIQTLMPELLDKLKGNQELRKKLFQVEFLTTLSGQKLITLIYHRQVGDEWIEEAKKLEAELDVMIIGRARKLHHVLTQDYVEETLSVINNTYTYKQIEGGFTQPNAKVNQHMINWACSQSEGIGGDLLELYCGNGNFTLPLSTKFEKVLATEVSKTSVRAAEYNIEKNDIQNIRVARLSSEEFTEISHKRKETRRMPFEELNEYNFSTVFVDPPRAGLDEGTRKLISGFDHIIYISCNPETLKRDLEELSKTHEIKRMAMFDQFPYTDHAESGASLVKR</sequence>
<feature type="active site" description="Nucleophile" evidence="5 6">
    <location>
        <position position="320"/>
    </location>
</feature>
<feature type="binding site" evidence="5 6">
    <location>
        <position position="235"/>
    </location>
    <ligand>
        <name>S-adenosyl-L-methionine</name>
        <dbReference type="ChEBI" id="CHEBI:59789"/>
    </ligand>
</feature>
<proteinExistence type="inferred from homology"/>
<dbReference type="Pfam" id="PF05958">
    <property type="entry name" value="tRNA_U5-meth_tr"/>
    <property type="match status" value="1"/>
</dbReference>
<protein>
    <recommendedName>
        <fullName evidence="5">tRNA/tmRNA (uracil-C(5))-methyltransferase</fullName>
        <ecNumber evidence="5">2.1.1.35</ecNumber>
    </recommendedName>
    <alternativeName>
        <fullName evidence="5">tRNA (uracil(54)-C(5))-methyltransferase</fullName>
    </alternativeName>
    <alternativeName>
        <fullName evidence="5">tRNA(m5U54)-methyltransferase</fullName>
        <shortName evidence="5">RUMT</shortName>
    </alternativeName>
    <alternativeName>
        <fullName evidence="5">tmRNA (uracil(341)-C(5))-methyltransferase</fullName>
    </alternativeName>
</protein>
<comment type="caution">
    <text evidence="8">The sequence shown here is derived from an EMBL/GenBank/DDBJ whole genome shotgun (WGS) entry which is preliminary data.</text>
</comment>
<dbReference type="CDD" id="cd02440">
    <property type="entry name" value="AdoMet_MTases"/>
    <property type="match status" value="1"/>
</dbReference>
<dbReference type="RefSeq" id="WP_344796988.1">
    <property type="nucleotide sequence ID" value="NZ_BAABBN010000004.1"/>
</dbReference>
<evidence type="ECO:0000313" key="9">
    <source>
        <dbReference type="Proteomes" id="UP001501565"/>
    </source>
</evidence>
<evidence type="ECO:0000256" key="5">
    <source>
        <dbReference type="HAMAP-Rule" id="MF_01011"/>
    </source>
</evidence>
<evidence type="ECO:0000256" key="2">
    <source>
        <dbReference type="ARBA" id="ARBA00022679"/>
    </source>
</evidence>
<dbReference type="EC" id="2.1.1.35" evidence="5"/>
<dbReference type="Gene3D" id="2.40.50.1070">
    <property type="match status" value="1"/>
</dbReference>
<feature type="binding site" evidence="5 6">
    <location>
        <position position="214"/>
    </location>
    <ligand>
        <name>S-adenosyl-L-methionine</name>
        <dbReference type="ChEBI" id="CHEBI:59789"/>
    </ligand>
</feature>
<dbReference type="PROSITE" id="PS01230">
    <property type="entry name" value="TRMA_1"/>
    <property type="match status" value="1"/>
</dbReference>
<dbReference type="NCBIfam" id="TIGR02143">
    <property type="entry name" value="trmA_only"/>
    <property type="match status" value="1"/>
</dbReference>
<keyword evidence="9" id="KW-1185">Reference proteome</keyword>
<evidence type="ECO:0000256" key="3">
    <source>
        <dbReference type="ARBA" id="ARBA00022691"/>
    </source>
</evidence>
<gene>
    <name evidence="5 8" type="primary">trmA</name>
    <name evidence="8" type="ORF">GCM10022277_14530</name>
</gene>
<dbReference type="InterPro" id="IPR011869">
    <property type="entry name" value="TrmA_MeTrfase"/>
</dbReference>
<comment type="catalytic activity">
    <reaction evidence="5">
        <text>uridine(341) in tmRNA + S-adenosyl-L-methionine = 5-methyluridine(341) in tmRNA + S-adenosyl-L-homocysteine + H(+)</text>
        <dbReference type="Rhea" id="RHEA:43612"/>
        <dbReference type="Rhea" id="RHEA-COMP:10630"/>
        <dbReference type="Rhea" id="RHEA-COMP:10631"/>
        <dbReference type="ChEBI" id="CHEBI:15378"/>
        <dbReference type="ChEBI" id="CHEBI:57856"/>
        <dbReference type="ChEBI" id="CHEBI:59789"/>
        <dbReference type="ChEBI" id="CHEBI:65315"/>
        <dbReference type="ChEBI" id="CHEBI:74447"/>
    </reaction>
</comment>
<dbReference type="InterPro" id="IPR029063">
    <property type="entry name" value="SAM-dependent_MTases_sf"/>
</dbReference>